<feature type="chain" id="PRO_5045001498" description="Carboxylic ester hydrolase" evidence="4">
    <location>
        <begin position="26"/>
        <end position="308"/>
    </location>
</feature>
<evidence type="ECO:0000256" key="3">
    <source>
        <dbReference type="ARBA" id="ARBA00022801"/>
    </source>
</evidence>
<dbReference type="Proteomes" id="UP001363622">
    <property type="component" value="Unassembled WGS sequence"/>
</dbReference>
<protein>
    <recommendedName>
        <fullName evidence="4">Carboxylic ester hydrolase</fullName>
        <ecNumber evidence="4">3.1.1.-</ecNumber>
    </recommendedName>
</protein>
<keyword evidence="4" id="KW-0964">Secreted</keyword>
<dbReference type="Pfam" id="PF10503">
    <property type="entry name" value="Esterase_PHB"/>
    <property type="match status" value="1"/>
</dbReference>
<proteinExistence type="inferred from homology"/>
<dbReference type="InterPro" id="IPR050955">
    <property type="entry name" value="Plant_Biomass_Hydrol_Est"/>
</dbReference>
<dbReference type="SUPFAM" id="SSF53474">
    <property type="entry name" value="alpha/beta-Hydrolases"/>
    <property type="match status" value="2"/>
</dbReference>
<reference evidence="5 6" key="1">
    <citation type="submission" date="2024-04" db="EMBL/GenBank/DDBJ databases">
        <title>Phyllosticta paracitricarpa is synonymous to the EU quarantine fungus P. citricarpa based on phylogenomic analyses.</title>
        <authorList>
            <consortium name="Lawrence Berkeley National Laboratory"/>
            <person name="Van Ingen-Buijs V.A."/>
            <person name="Van Westerhoven A.C."/>
            <person name="Haridas S."/>
            <person name="Skiadas P."/>
            <person name="Martin F."/>
            <person name="Groenewald J.Z."/>
            <person name="Crous P.W."/>
            <person name="Seidl M.F."/>
        </authorList>
    </citation>
    <scope>NUCLEOTIDE SEQUENCE [LARGE SCALE GENOMIC DNA]</scope>
    <source>
        <strain evidence="5 6">CBS 123371</strain>
    </source>
</reference>
<name>A0ABR1KKP2_9PEZI</name>
<dbReference type="NCBIfam" id="TIGR01840">
    <property type="entry name" value="esterase_phb"/>
    <property type="match status" value="1"/>
</dbReference>
<comment type="similarity">
    <text evidence="4">Belongs to the carbohydrate esterase 1 (CE1) family.</text>
</comment>
<accession>A0ABR1KKP2</accession>
<comment type="function">
    <text evidence="4">Esterase involved in the hydrolysis of xylan, a major structural heterogeneous polysaccharide found in plant biomass representing the second most abundant polysaccharide in the biosphere, after cellulose.</text>
</comment>
<evidence type="ECO:0000313" key="5">
    <source>
        <dbReference type="EMBL" id="KAK7515673.1"/>
    </source>
</evidence>
<dbReference type="Gene3D" id="3.40.50.1820">
    <property type="entry name" value="alpha/beta hydrolase"/>
    <property type="match status" value="1"/>
</dbReference>
<comment type="caution">
    <text evidence="5">The sequence shown here is derived from an EMBL/GenBank/DDBJ whole genome shotgun (WGS) entry which is preliminary data.</text>
</comment>
<comment type="subcellular location">
    <subcellularLocation>
        <location evidence="4">Secreted</location>
    </subcellularLocation>
</comment>
<keyword evidence="4" id="KW-0119">Carbohydrate metabolism</keyword>
<feature type="signal peptide" evidence="4">
    <location>
        <begin position="1"/>
        <end position="25"/>
    </location>
</feature>
<dbReference type="InterPro" id="IPR010126">
    <property type="entry name" value="Esterase_phb"/>
</dbReference>
<evidence type="ECO:0000256" key="2">
    <source>
        <dbReference type="ARBA" id="ARBA00022729"/>
    </source>
</evidence>
<gene>
    <name evidence="5" type="ORF">IWZ03DRAFT_349072</name>
</gene>
<keyword evidence="2 4" id="KW-0732">Signal</keyword>
<keyword evidence="4" id="KW-0624">Polysaccharide degradation</keyword>
<dbReference type="PANTHER" id="PTHR43037">
    <property type="entry name" value="UNNAMED PRODUCT-RELATED"/>
    <property type="match status" value="1"/>
</dbReference>
<keyword evidence="1 4" id="KW-0719">Serine esterase</keyword>
<dbReference type="EMBL" id="JBBPHU010000007">
    <property type="protein sequence ID" value="KAK7515673.1"/>
    <property type="molecule type" value="Genomic_DNA"/>
</dbReference>
<evidence type="ECO:0000313" key="6">
    <source>
        <dbReference type="Proteomes" id="UP001363622"/>
    </source>
</evidence>
<sequence>MLVVRLFRPILATVLLFGVVAQAAALEKRGVQLQEIKDYGPNPAGVSMFVYVPPGVRQNPAVLVAIHWCQGSAQGYADGTPYQSLAQEKKNFIIVYPSSPHQGGCWDVSSPQTLRHEGGGDSTSIANQIKYAMQKYRADKPKVFVVGSSSGAMMTNVLAATYPDLFSAATVYSGVPAGCFRSSSEKVDEWSQPCAKGEVTKSRSAWAAIVKSSDSGTKRDSKKRPRMRIYHGADDAVLNPTNYKEEIKQWCGVFGYEEEKPKQKRTGDPQQGWNTSVFGEKLEAIWADATGHTVPCRGDDDMKWFGLG</sequence>
<organism evidence="5 6">
    <name type="scientific">Phyllosticta citriasiana</name>
    <dbReference type="NCBI Taxonomy" id="595635"/>
    <lineage>
        <taxon>Eukaryota</taxon>
        <taxon>Fungi</taxon>
        <taxon>Dikarya</taxon>
        <taxon>Ascomycota</taxon>
        <taxon>Pezizomycotina</taxon>
        <taxon>Dothideomycetes</taxon>
        <taxon>Dothideomycetes incertae sedis</taxon>
        <taxon>Botryosphaeriales</taxon>
        <taxon>Phyllostictaceae</taxon>
        <taxon>Phyllosticta</taxon>
    </lineage>
</organism>
<evidence type="ECO:0000256" key="4">
    <source>
        <dbReference type="RuleBase" id="RU367147"/>
    </source>
</evidence>
<evidence type="ECO:0000256" key="1">
    <source>
        <dbReference type="ARBA" id="ARBA00022487"/>
    </source>
</evidence>
<keyword evidence="3 4" id="KW-0378">Hydrolase</keyword>
<keyword evidence="6" id="KW-1185">Reference proteome</keyword>
<dbReference type="PANTHER" id="PTHR43037:SF5">
    <property type="entry name" value="FERULOYL ESTERASE"/>
    <property type="match status" value="1"/>
</dbReference>
<dbReference type="EC" id="3.1.1.-" evidence="4"/>
<dbReference type="InterPro" id="IPR029058">
    <property type="entry name" value="AB_hydrolase_fold"/>
</dbReference>